<dbReference type="Gene3D" id="1.10.238.10">
    <property type="entry name" value="EF-hand"/>
    <property type="match status" value="1"/>
</dbReference>
<organism evidence="3 4">
    <name type="scientific">Aspergillus tamarii</name>
    <dbReference type="NCBI Taxonomy" id="41984"/>
    <lineage>
        <taxon>Eukaryota</taxon>
        <taxon>Fungi</taxon>
        <taxon>Dikarya</taxon>
        <taxon>Ascomycota</taxon>
        <taxon>Pezizomycotina</taxon>
        <taxon>Eurotiomycetes</taxon>
        <taxon>Eurotiomycetidae</taxon>
        <taxon>Eurotiales</taxon>
        <taxon>Aspergillaceae</taxon>
        <taxon>Aspergillus</taxon>
        <taxon>Aspergillus subgen. Circumdati</taxon>
    </lineage>
</organism>
<dbReference type="GO" id="GO:0005509">
    <property type="term" value="F:calcium ion binding"/>
    <property type="evidence" value="ECO:0007669"/>
    <property type="project" value="InterPro"/>
</dbReference>
<keyword evidence="1" id="KW-0106">Calcium</keyword>
<reference evidence="3 4" key="1">
    <citation type="submission" date="2019-04" db="EMBL/GenBank/DDBJ databases">
        <title>Friends and foes A comparative genomics study of 23 Aspergillus species from section Flavi.</title>
        <authorList>
            <consortium name="DOE Joint Genome Institute"/>
            <person name="Kjaerbolling I."/>
            <person name="Vesth T."/>
            <person name="Frisvad J.C."/>
            <person name="Nybo J.L."/>
            <person name="Theobald S."/>
            <person name="Kildgaard S."/>
            <person name="Isbrandt T."/>
            <person name="Kuo A."/>
            <person name="Sato A."/>
            <person name="Lyhne E.K."/>
            <person name="Kogle M.E."/>
            <person name="Wiebenga A."/>
            <person name="Kun R.S."/>
            <person name="Lubbers R.J."/>
            <person name="Makela M.R."/>
            <person name="Barry K."/>
            <person name="Chovatia M."/>
            <person name="Clum A."/>
            <person name="Daum C."/>
            <person name="Haridas S."/>
            <person name="He G."/>
            <person name="LaButti K."/>
            <person name="Lipzen A."/>
            <person name="Mondo S."/>
            <person name="Riley R."/>
            <person name="Salamov A."/>
            <person name="Simmons B.A."/>
            <person name="Magnuson J.K."/>
            <person name="Henrissat B."/>
            <person name="Mortensen U.H."/>
            <person name="Larsen T.O."/>
            <person name="Devries R.P."/>
            <person name="Grigoriev I.V."/>
            <person name="Machida M."/>
            <person name="Baker S.E."/>
            <person name="Andersen M.R."/>
        </authorList>
    </citation>
    <scope>NUCLEOTIDE SEQUENCE [LARGE SCALE GENOMIC DNA]</scope>
    <source>
        <strain evidence="3 4">CBS 117626</strain>
    </source>
</reference>
<sequence length="93" mass="10858">MPTKIPYVSAITPIVIFQIFEEYDTDRNGLSPQEILKFTDDMTDNRKDTLAAFANMMVMDKNGDQKLTCHEMLGDWLNWEKDNGWPNAQWVEE</sequence>
<dbReference type="OrthoDB" id="10291011at2759"/>
<evidence type="ECO:0000256" key="1">
    <source>
        <dbReference type="ARBA" id="ARBA00022837"/>
    </source>
</evidence>
<name>A0A5N6V1G5_ASPTM</name>
<dbReference type="EMBL" id="ML738605">
    <property type="protein sequence ID" value="KAE8164775.1"/>
    <property type="molecule type" value="Genomic_DNA"/>
</dbReference>
<dbReference type="SUPFAM" id="SSF47473">
    <property type="entry name" value="EF-hand"/>
    <property type="match status" value="1"/>
</dbReference>
<evidence type="ECO:0000313" key="4">
    <source>
        <dbReference type="Proteomes" id="UP000326950"/>
    </source>
</evidence>
<evidence type="ECO:0000259" key="2">
    <source>
        <dbReference type="PROSITE" id="PS50222"/>
    </source>
</evidence>
<evidence type="ECO:0000313" key="3">
    <source>
        <dbReference type="EMBL" id="KAE8164775.1"/>
    </source>
</evidence>
<keyword evidence="4" id="KW-1185">Reference proteome</keyword>
<dbReference type="InterPro" id="IPR018247">
    <property type="entry name" value="EF_Hand_1_Ca_BS"/>
</dbReference>
<dbReference type="InterPro" id="IPR002048">
    <property type="entry name" value="EF_hand_dom"/>
</dbReference>
<gene>
    <name evidence="3" type="ORF">BDV40DRAFT_259718</name>
</gene>
<dbReference type="PROSITE" id="PS00018">
    <property type="entry name" value="EF_HAND_1"/>
    <property type="match status" value="1"/>
</dbReference>
<protein>
    <recommendedName>
        <fullName evidence="2">EF-hand domain-containing protein</fullName>
    </recommendedName>
</protein>
<dbReference type="Proteomes" id="UP000326950">
    <property type="component" value="Unassembled WGS sequence"/>
</dbReference>
<dbReference type="PROSITE" id="PS50222">
    <property type="entry name" value="EF_HAND_2"/>
    <property type="match status" value="1"/>
</dbReference>
<proteinExistence type="predicted"/>
<accession>A0A5N6V1G5</accession>
<dbReference type="InterPro" id="IPR011992">
    <property type="entry name" value="EF-hand-dom_pair"/>
</dbReference>
<feature type="domain" description="EF-hand" evidence="2">
    <location>
        <begin position="11"/>
        <end position="45"/>
    </location>
</feature>
<dbReference type="AlphaFoldDB" id="A0A5N6V1G5"/>